<keyword evidence="1" id="KW-0472">Membrane</keyword>
<evidence type="ECO:0000313" key="3">
    <source>
        <dbReference type="Proteomes" id="UP000060778"/>
    </source>
</evidence>
<accession>A0A0U3FQR6</accession>
<gene>
    <name evidence="2" type="ORF">EYM_01670</name>
</gene>
<organism evidence="2 3">
    <name type="scientific">Ignicoccus islandicus DSM 13165</name>
    <dbReference type="NCBI Taxonomy" id="940295"/>
    <lineage>
        <taxon>Archaea</taxon>
        <taxon>Thermoproteota</taxon>
        <taxon>Thermoprotei</taxon>
        <taxon>Desulfurococcales</taxon>
        <taxon>Desulfurococcaceae</taxon>
        <taxon>Ignicoccus</taxon>
    </lineage>
</organism>
<dbReference type="EMBL" id="CP006867">
    <property type="protein sequence ID" value="ALU12231.1"/>
    <property type="molecule type" value="Genomic_DNA"/>
</dbReference>
<evidence type="ECO:0000313" key="2">
    <source>
        <dbReference type="EMBL" id="ALU12231.1"/>
    </source>
</evidence>
<keyword evidence="3" id="KW-1185">Reference proteome</keyword>
<evidence type="ECO:0000256" key="1">
    <source>
        <dbReference type="SAM" id="Phobius"/>
    </source>
</evidence>
<dbReference type="RefSeq" id="WP_075049372.1">
    <property type="nucleotide sequence ID" value="NZ_CP006867.1"/>
</dbReference>
<name>A0A0U3FQR6_9CREN</name>
<keyword evidence="1" id="KW-1133">Transmembrane helix</keyword>
<keyword evidence="1" id="KW-0812">Transmembrane</keyword>
<dbReference type="Proteomes" id="UP000060778">
    <property type="component" value="Chromosome"/>
</dbReference>
<proteinExistence type="predicted"/>
<dbReference type="KEGG" id="iis:EYM_01670"/>
<protein>
    <submittedName>
        <fullName evidence="2">Uncharacterized protein</fullName>
    </submittedName>
</protein>
<dbReference type="AlphaFoldDB" id="A0A0U3FQR6"/>
<feature type="transmembrane region" description="Helical" evidence="1">
    <location>
        <begin position="148"/>
        <end position="169"/>
    </location>
</feature>
<reference evidence="2 3" key="1">
    <citation type="submission" date="2013-11" db="EMBL/GenBank/DDBJ databases">
        <title>Comparative genomics of Ignicoccus.</title>
        <authorList>
            <person name="Podar M."/>
        </authorList>
    </citation>
    <scope>NUCLEOTIDE SEQUENCE [LARGE SCALE GENOMIC DNA]</scope>
    <source>
        <strain evidence="2 3">DSM 13165</strain>
    </source>
</reference>
<sequence length="177" mass="19056">MKKITFLLLVGLLAPAFAKIVATVVVSPPSGYTVTYYYRLNATLNIPGYGVLPLGIENTTTVTDGQPFTTTATIPVDVEITYTNTTYATFEVTYYIFAKNDDVPTTMTNTTASAIVKTALLLPGQNIDYHYDVNLGSYFGKSSFSVKAGFNGTILPIVGLAGAGAVAYLKRKLSRRN</sequence>
<dbReference type="GeneID" id="30679741"/>